<dbReference type="OrthoDB" id="427711at2759"/>
<proteinExistence type="predicted"/>
<dbReference type="EMBL" id="KN822008">
    <property type="protein sequence ID" value="KIM68832.1"/>
    <property type="molecule type" value="Genomic_DNA"/>
</dbReference>
<dbReference type="PROSITE" id="PS50172">
    <property type="entry name" value="BRCT"/>
    <property type="match status" value="1"/>
</dbReference>
<dbReference type="SMART" id="SM00292">
    <property type="entry name" value="BRCT"/>
    <property type="match status" value="1"/>
</dbReference>
<accession>A0A0C3AV45</accession>
<dbReference type="InterPro" id="IPR036420">
    <property type="entry name" value="BRCT_dom_sf"/>
</dbReference>
<dbReference type="SUPFAM" id="SSF52113">
    <property type="entry name" value="BRCT domain"/>
    <property type="match status" value="1"/>
</dbReference>
<dbReference type="Proteomes" id="UP000053989">
    <property type="component" value="Unassembled WGS sequence"/>
</dbReference>
<evidence type="ECO:0000313" key="2">
    <source>
        <dbReference type="EMBL" id="KIM68832.1"/>
    </source>
</evidence>
<reference evidence="3" key="2">
    <citation type="submission" date="2015-01" db="EMBL/GenBank/DDBJ databases">
        <title>Evolutionary Origins and Diversification of the Mycorrhizal Mutualists.</title>
        <authorList>
            <consortium name="DOE Joint Genome Institute"/>
            <consortium name="Mycorrhizal Genomics Consortium"/>
            <person name="Kohler A."/>
            <person name="Kuo A."/>
            <person name="Nagy L.G."/>
            <person name="Floudas D."/>
            <person name="Copeland A."/>
            <person name="Barry K.W."/>
            <person name="Cichocki N."/>
            <person name="Veneault-Fourrey C."/>
            <person name="LaButti K."/>
            <person name="Lindquist E.A."/>
            <person name="Lipzen A."/>
            <person name="Lundell T."/>
            <person name="Morin E."/>
            <person name="Murat C."/>
            <person name="Riley R."/>
            <person name="Ohm R."/>
            <person name="Sun H."/>
            <person name="Tunlid A."/>
            <person name="Henrissat B."/>
            <person name="Grigoriev I.V."/>
            <person name="Hibbett D.S."/>
            <person name="Martin F."/>
        </authorList>
    </citation>
    <scope>NUCLEOTIDE SEQUENCE [LARGE SCALE GENOMIC DNA]</scope>
    <source>
        <strain evidence="3">Foug A</strain>
    </source>
</reference>
<dbReference type="InterPro" id="IPR001357">
    <property type="entry name" value="BRCT_dom"/>
</dbReference>
<protein>
    <recommendedName>
        <fullName evidence="1">BRCT domain-containing protein</fullName>
    </recommendedName>
</protein>
<organism evidence="2 3">
    <name type="scientific">Scleroderma citrinum Foug A</name>
    <dbReference type="NCBI Taxonomy" id="1036808"/>
    <lineage>
        <taxon>Eukaryota</taxon>
        <taxon>Fungi</taxon>
        <taxon>Dikarya</taxon>
        <taxon>Basidiomycota</taxon>
        <taxon>Agaricomycotina</taxon>
        <taxon>Agaricomycetes</taxon>
        <taxon>Agaricomycetidae</taxon>
        <taxon>Boletales</taxon>
        <taxon>Sclerodermatineae</taxon>
        <taxon>Sclerodermataceae</taxon>
        <taxon>Scleroderma</taxon>
    </lineage>
</organism>
<evidence type="ECO:0000313" key="3">
    <source>
        <dbReference type="Proteomes" id="UP000053989"/>
    </source>
</evidence>
<gene>
    <name evidence="2" type="ORF">SCLCIDRAFT_897603</name>
</gene>
<dbReference type="HOGENOM" id="CLU_083061_0_0_1"/>
<evidence type="ECO:0000259" key="1">
    <source>
        <dbReference type="PROSITE" id="PS50172"/>
    </source>
</evidence>
<name>A0A0C3AV45_9AGAM</name>
<dbReference type="Pfam" id="PF00533">
    <property type="entry name" value="BRCT"/>
    <property type="match status" value="1"/>
</dbReference>
<reference evidence="2 3" key="1">
    <citation type="submission" date="2014-04" db="EMBL/GenBank/DDBJ databases">
        <authorList>
            <consortium name="DOE Joint Genome Institute"/>
            <person name="Kuo A."/>
            <person name="Kohler A."/>
            <person name="Nagy L.G."/>
            <person name="Floudas D."/>
            <person name="Copeland A."/>
            <person name="Barry K.W."/>
            <person name="Cichocki N."/>
            <person name="Veneault-Fourrey C."/>
            <person name="LaButti K."/>
            <person name="Lindquist E.A."/>
            <person name="Lipzen A."/>
            <person name="Lundell T."/>
            <person name="Morin E."/>
            <person name="Murat C."/>
            <person name="Sun H."/>
            <person name="Tunlid A."/>
            <person name="Henrissat B."/>
            <person name="Grigoriev I.V."/>
            <person name="Hibbett D.S."/>
            <person name="Martin F."/>
            <person name="Nordberg H.P."/>
            <person name="Cantor M.N."/>
            <person name="Hua S.X."/>
        </authorList>
    </citation>
    <scope>NUCLEOTIDE SEQUENCE [LARGE SCALE GENOMIC DNA]</scope>
    <source>
        <strain evidence="2 3">Foug A</strain>
    </source>
</reference>
<feature type="domain" description="BRCT" evidence="1">
    <location>
        <begin position="61"/>
        <end position="154"/>
    </location>
</feature>
<sequence length="175" mass="19407">MRTLSDESNPITHSNIYERSDTVVSAAAGHQRGERRGRGDGKQYFEDRNKKLHLQRNQEQSSSGVLRNIRVYIGGYLSGTTDIEMKRIIALAGGTTLPTSSGATHILTSQQLSGLKTHKVLTSKSRNLVHVVKPEWVTDSISLGKRLPESRYAVIPSSTTRNLVDMMKASESRSR</sequence>
<dbReference type="AlphaFoldDB" id="A0A0C3AV45"/>
<dbReference type="Gene3D" id="3.40.50.10190">
    <property type="entry name" value="BRCT domain"/>
    <property type="match status" value="1"/>
</dbReference>
<keyword evidence="3" id="KW-1185">Reference proteome</keyword>
<dbReference type="InParanoid" id="A0A0C3AV45"/>
<dbReference type="STRING" id="1036808.A0A0C3AV45"/>